<proteinExistence type="predicted"/>
<accession>A0AA40F541</accession>
<gene>
    <name evidence="2" type="ORF">B0T18DRAFT_295029</name>
</gene>
<dbReference type="InterPro" id="IPR052895">
    <property type="entry name" value="HetReg/Transcr_Mod"/>
</dbReference>
<feature type="non-terminal residue" evidence="2">
    <location>
        <position position="83"/>
    </location>
</feature>
<dbReference type="Pfam" id="PF06985">
    <property type="entry name" value="HET"/>
    <property type="match status" value="1"/>
</dbReference>
<sequence length="83" mass="9451">YEALSYIWGAPDILHPVLINGCAVKVRRNLHTALLEPQDIFIARVVWIGAICINQDNFEERAQQVQIMTKIYAMASRVVVWLG</sequence>
<dbReference type="InterPro" id="IPR010730">
    <property type="entry name" value="HET"/>
</dbReference>
<evidence type="ECO:0000313" key="3">
    <source>
        <dbReference type="Proteomes" id="UP001172155"/>
    </source>
</evidence>
<feature type="domain" description="Heterokaryon incompatibility" evidence="1">
    <location>
        <begin position="1"/>
        <end position="83"/>
    </location>
</feature>
<dbReference type="Proteomes" id="UP001172155">
    <property type="component" value="Unassembled WGS sequence"/>
</dbReference>
<comment type="caution">
    <text evidence="2">The sequence shown here is derived from an EMBL/GenBank/DDBJ whole genome shotgun (WGS) entry which is preliminary data.</text>
</comment>
<dbReference type="PANTHER" id="PTHR24148">
    <property type="entry name" value="ANKYRIN REPEAT DOMAIN-CONTAINING PROTEIN 39 HOMOLOG-RELATED"/>
    <property type="match status" value="1"/>
</dbReference>
<name>A0AA40F541_9PEZI</name>
<dbReference type="EMBL" id="JAUKUD010000002">
    <property type="protein sequence ID" value="KAK0751254.1"/>
    <property type="molecule type" value="Genomic_DNA"/>
</dbReference>
<feature type="non-terminal residue" evidence="2">
    <location>
        <position position="1"/>
    </location>
</feature>
<dbReference type="PANTHER" id="PTHR24148:SF78">
    <property type="entry name" value="HETEROKARYON INCOMPATIBILITY DOMAIN-CONTAINING PROTEIN"/>
    <property type="match status" value="1"/>
</dbReference>
<keyword evidence="3" id="KW-1185">Reference proteome</keyword>
<reference evidence="2" key="1">
    <citation type="submission" date="2023-06" db="EMBL/GenBank/DDBJ databases">
        <title>Genome-scale phylogeny and comparative genomics of the fungal order Sordariales.</title>
        <authorList>
            <consortium name="Lawrence Berkeley National Laboratory"/>
            <person name="Hensen N."/>
            <person name="Bonometti L."/>
            <person name="Westerberg I."/>
            <person name="Brannstrom I.O."/>
            <person name="Guillou S."/>
            <person name="Cros-Aarteil S."/>
            <person name="Calhoun S."/>
            <person name="Haridas S."/>
            <person name="Kuo A."/>
            <person name="Mondo S."/>
            <person name="Pangilinan J."/>
            <person name="Riley R."/>
            <person name="LaButti K."/>
            <person name="Andreopoulos B."/>
            <person name="Lipzen A."/>
            <person name="Chen C."/>
            <person name="Yanf M."/>
            <person name="Daum C."/>
            <person name="Ng V."/>
            <person name="Clum A."/>
            <person name="Steindorff A."/>
            <person name="Ohm R."/>
            <person name="Martin F."/>
            <person name="Silar P."/>
            <person name="Natvig D."/>
            <person name="Lalanne C."/>
            <person name="Gautier V."/>
            <person name="Ament-velasquez S.L."/>
            <person name="Kruys A."/>
            <person name="Hutchinson M.I."/>
            <person name="Powell A.J."/>
            <person name="Barry K."/>
            <person name="Miller A.N."/>
            <person name="Grigoriev I.V."/>
            <person name="Debuchy R."/>
            <person name="Gladieux P."/>
            <person name="Thoren M.H."/>
            <person name="Johannesson H."/>
        </authorList>
    </citation>
    <scope>NUCLEOTIDE SEQUENCE</scope>
    <source>
        <strain evidence="2">SMH3187-1</strain>
    </source>
</reference>
<dbReference type="AlphaFoldDB" id="A0AA40F541"/>
<organism evidence="2 3">
    <name type="scientific">Schizothecium vesticola</name>
    <dbReference type="NCBI Taxonomy" id="314040"/>
    <lineage>
        <taxon>Eukaryota</taxon>
        <taxon>Fungi</taxon>
        <taxon>Dikarya</taxon>
        <taxon>Ascomycota</taxon>
        <taxon>Pezizomycotina</taxon>
        <taxon>Sordariomycetes</taxon>
        <taxon>Sordariomycetidae</taxon>
        <taxon>Sordariales</taxon>
        <taxon>Schizotheciaceae</taxon>
        <taxon>Schizothecium</taxon>
    </lineage>
</organism>
<protein>
    <submittedName>
        <fullName evidence="2">Heterokaryon incompatibility</fullName>
    </submittedName>
</protein>
<evidence type="ECO:0000313" key="2">
    <source>
        <dbReference type="EMBL" id="KAK0751254.1"/>
    </source>
</evidence>
<evidence type="ECO:0000259" key="1">
    <source>
        <dbReference type="Pfam" id="PF06985"/>
    </source>
</evidence>